<dbReference type="AlphaFoldDB" id="A0A426XHN0"/>
<name>A0A426XHN0_ENSVE</name>
<organism evidence="2 3">
    <name type="scientific">Ensete ventricosum</name>
    <name type="common">Abyssinian banana</name>
    <name type="synonym">Musa ensete</name>
    <dbReference type="NCBI Taxonomy" id="4639"/>
    <lineage>
        <taxon>Eukaryota</taxon>
        <taxon>Viridiplantae</taxon>
        <taxon>Streptophyta</taxon>
        <taxon>Embryophyta</taxon>
        <taxon>Tracheophyta</taxon>
        <taxon>Spermatophyta</taxon>
        <taxon>Magnoliopsida</taxon>
        <taxon>Liliopsida</taxon>
        <taxon>Zingiberales</taxon>
        <taxon>Musaceae</taxon>
        <taxon>Ensete</taxon>
    </lineage>
</organism>
<accession>A0A426XHN0</accession>
<keyword evidence="1" id="KW-0472">Membrane</keyword>
<gene>
    <name evidence="2" type="ORF">B296_00031281</name>
</gene>
<dbReference type="EMBL" id="AMZH03020623">
    <property type="protein sequence ID" value="RRT38995.1"/>
    <property type="molecule type" value="Genomic_DNA"/>
</dbReference>
<comment type="caution">
    <text evidence="2">The sequence shown here is derived from an EMBL/GenBank/DDBJ whole genome shotgun (WGS) entry which is preliminary data.</text>
</comment>
<evidence type="ECO:0000313" key="3">
    <source>
        <dbReference type="Proteomes" id="UP000287651"/>
    </source>
</evidence>
<keyword evidence="1" id="KW-0812">Transmembrane</keyword>
<reference evidence="2 3" key="1">
    <citation type="journal article" date="2014" name="Agronomy (Basel)">
        <title>A Draft Genome Sequence for Ensete ventricosum, the Drought-Tolerant Tree Against Hunger.</title>
        <authorList>
            <person name="Harrison J."/>
            <person name="Moore K.A."/>
            <person name="Paszkiewicz K."/>
            <person name="Jones T."/>
            <person name="Grant M."/>
            <person name="Ambacheew D."/>
            <person name="Muzemil S."/>
            <person name="Studholme D.J."/>
        </authorList>
    </citation>
    <scope>NUCLEOTIDE SEQUENCE [LARGE SCALE GENOMIC DNA]</scope>
</reference>
<sequence>MHHHCRISSNEHLPYPICGRRRLLHLLVGAVPPVASIALFSLLRAPVRATTHRLSVLYREGIATLSTTIFLSSSVSSVALTAGPCYYHQCRPCCCRPLLLSHRRKAAPPLLPAAAEHRAMSLLPSHLPYGPCKLLPLLMLPHLSSLPSFSSIAASAIAPPFLFNVRH</sequence>
<protein>
    <submittedName>
        <fullName evidence="2">Uncharacterized protein</fullName>
    </submittedName>
</protein>
<evidence type="ECO:0000256" key="1">
    <source>
        <dbReference type="SAM" id="Phobius"/>
    </source>
</evidence>
<proteinExistence type="predicted"/>
<dbReference type="Proteomes" id="UP000287651">
    <property type="component" value="Unassembled WGS sequence"/>
</dbReference>
<evidence type="ECO:0000313" key="2">
    <source>
        <dbReference type="EMBL" id="RRT38995.1"/>
    </source>
</evidence>
<keyword evidence="1" id="KW-1133">Transmembrane helix</keyword>
<feature type="transmembrane region" description="Helical" evidence="1">
    <location>
        <begin position="23"/>
        <end position="43"/>
    </location>
</feature>